<sequence length="67" mass="6698">MPGVTVPVVAGPPRTPAAPARATTPAAPATTLRTDDVIPHAPAVDAGCVAPVRPGPGTRSRRAAVRR</sequence>
<feature type="region of interest" description="Disordered" evidence="1">
    <location>
        <begin position="46"/>
        <end position="67"/>
    </location>
</feature>
<accession>A0ABW2I0P3</accession>
<organism evidence="2 3">
    <name type="scientific">Paractinoplanes rhizophilus</name>
    <dbReference type="NCBI Taxonomy" id="1416877"/>
    <lineage>
        <taxon>Bacteria</taxon>
        <taxon>Bacillati</taxon>
        <taxon>Actinomycetota</taxon>
        <taxon>Actinomycetes</taxon>
        <taxon>Micromonosporales</taxon>
        <taxon>Micromonosporaceae</taxon>
        <taxon>Paractinoplanes</taxon>
    </lineage>
</organism>
<evidence type="ECO:0000256" key="1">
    <source>
        <dbReference type="SAM" id="MobiDB-lite"/>
    </source>
</evidence>
<reference evidence="3" key="1">
    <citation type="journal article" date="2019" name="Int. J. Syst. Evol. Microbiol.">
        <title>The Global Catalogue of Microorganisms (GCM) 10K type strain sequencing project: providing services to taxonomists for standard genome sequencing and annotation.</title>
        <authorList>
            <consortium name="The Broad Institute Genomics Platform"/>
            <consortium name="The Broad Institute Genome Sequencing Center for Infectious Disease"/>
            <person name="Wu L."/>
            <person name="Ma J."/>
        </authorList>
    </citation>
    <scope>NUCLEOTIDE SEQUENCE [LARGE SCALE GENOMIC DNA]</scope>
    <source>
        <strain evidence="3">XZYJT-10</strain>
    </source>
</reference>
<protein>
    <submittedName>
        <fullName evidence="2">Uncharacterized protein</fullName>
    </submittedName>
</protein>
<evidence type="ECO:0000313" key="3">
    <source>
        <dbReference type="Proteomes" id="UP001596548"/>
    </source>
</evidence>
<comment type="caution">
    <text evidence="2">The sequence shown here is derived from an EMBL/GenBank/DDBJ whole genome shotgun (WGS) entry which is preliminary data.</text>
</comment>
<evidence type="ECO:0000313" key="2">
    <source>
        <dbReference type="EMBL" id="MFC7278353.1"/>
    </source>
</evidence>
<gene>
    <name evidence="2" type="ORF">ACFQS1_30590</name>
</gene>
<proteinExistence type="predicted"/>
<name>A0ABW2I0P3_9ACTN</name>
<keyword evidence="3" id="KW-1185">Reference proteome</keyword>
<dbReference type="RefSeq" id="WP_378975112.1">
    <property type="nucleotide sequence ID" value="NZ_JBHTBJ010000032.1"/>
</dbReference>
<feature type="region of interest" description="Disordered" evidence="1">
    <location>
        <begin position="1"/>
        <end position="28"/>
    </location>
</feature>
<dbReference type="Proteomes" id="UP001596548">
    <property type="component" value="Unassembled WGS sequence"/>
</dbReference>
<dbReference type="EMBL" id="JBHTBJ010000032">
    <property type="protein sequence ID" value="MFC7278353.1"/>
    <property type="molecule type" value="Genomic_DNA"/>
</dbReference>